<evidence type="ECO:0000313" key="4">
    <source>
        <dbReference type="Proteomes" id="UP000765509"/>
    </source>
</evidence>
<dbReference type="Proteomes" id="UP000765509">
    <property type="component" value="Unassembled WGS sequence"/>
</dbReference>
<comment type="caution">
    <text evidence="3">The sequence shown here is derived from an EMBL/GenBank/DDBJ whole genome shotgun (WGS) entry which is preliminary data.</text>
</comment>
<feature type="region of interest" description="Disordered" evidence="1">
    <location>
        <begin position="100"/>
        <end position="119"/>
    </location>
</feature>
<organism evidence="3 4">
    <name type="scientific">Austropuccinia psidii MF-1</name>
    <dbReference type="NCBI Taxonomy" id="1389203"/>
    <lineage>
        <taxon>Eukaryota</taxon>
        <taxon>Fungi</taxon>
        <taxon>Dikarya</taxon>
        <taxon>Basidiomycota</taxon>
        <taxon>Pucciniomycotina</taxon>
        <taxon>Pucciniomycetes</taxon>
        <taxon>Pucciniales</taxon>
        <taxon>Sphaerophragmiaceae</taxon>
        <taxon>Austropuccinia</taxon>
    </lineage>
</organism>
<evidence type="ECO:0000313" key="3">
    <source>
        <dbReference type="EMBL" id="MBW0461331.1"/>
    </source>
</evidence>
<evidence type="ECO:0000256" key="1">
    <source>
        <dbReference type="SAM" id="MobiDB-lite"/>
    </source>
</evidence>
<dbReference type="InterPro" id="IPR057670">
    <property type="entry name" value="SH3_retrovirus"/>
</dbReference>
<sequence length="159" mass="17528">MDHLHPFGCPVYIHVNKADLKSKLHPCAEKGFFLGYSEGHKNLCVYNSSTNKIQIKHDCLFNSKSQETSSSSEEESSCLGSTSFAPISNACSETSIPYHSSPLIETGPPLDIDNSIPSSSFQTATEFNQELFDDSQEYYSSEDVLTHPSQNPSKWLGNG</sequence>
<dbReference type="Pfam" id="PF25597">
    <property type="entry name" value="SH3_retrovirus"/>
    <property type="match status" value="1"/>
</dbReference>
<reference evidence="3" key="1">
    <citation type="submission" date="2021-03" db="EMBL/GenBank/DDBJ databases">
        <title>Draft genome sequence of rust myrtle Austropuccinia psidii MF-1, a brazilian biotype.</title>
        <authorList>
            <person name="Quecine M.C."/>
            <person name="Pachon D.M.R."/>
            <person name="Bonatelli M.L."/>
            <person name="Correr F.H."/>
            <person name="Franceschini L.M."/>
            <person name="Leite T.F."/>
            <person name="Margarido G.R.A."/>
            <person name="Almeida C.A."/>
            <person name="Ferrarezi J.A."/>
            <person name="Labate C.A."/>
        </authorList>
    </citation>
    <scope>NUCLEOTIDE SEQUENCE</scope>
    <source>
        <strain evidence="3">MF-1</strain>
    </source>
</reference>
<keyword evidence="4" id="KW-1185">Reference proteome</keyword>
<feature type="domain" description="Retroviral polymerase SH3-like" evidence="2">
    <location>
        <begin position="9"/>
        <end position="71"/>
    </location>
</feature>
<dbReference type="AlphaFoldDB" id="A0A9Q3BA83"/>
<protein>
    <recommendedName>
        <fullName evidence="2">Retroviral polymerase SH3-like domain-containing protein</fullName>
    </recommendedName>
</protein>
<name>A0A9Q3BA83_9BASI</name>
<gene>
    <name evidence="3" type="ORF">O181_001046</name>
</gene>
<dbReference type="EMBL" id="AVOT02000142">
    <property type="protein sequence ID" value="MBW0461331.1"/>
    <property type="molecule type" value="Genomic_DNA"/>
</dbReference>
<dbReference type="OrthoDB" id="2640446at2759"/>
<proteinExistence type="predicted"/>
<evidence type="ECO:0000259" key="2">
    <source>
        <dbReference type="Pfam" id="PF25597"/>
    </source>
</evidence>
<accession>A0A9Q3BA83</accession>